<dbReference type="Proteomes" id="UP000760545">
    <property type="component" value="Unassembled WGS sequence"/>
</dbReference>
<comment type="caution">
    <text evidence="2">The sequence shown here is derived from an EMBL/GenBank/DDBJ whole genome shotgun (WGS) entry which is preliminary data.</text>
</comment>
<protein>
    <submittedName>
        <fullName evidence="2">Formylglycine-generating enzyme family protein</fullName>
    </submittedName>
</protein>
<dbReference type="InterPro" id="IPR005532">
    <property type="entry name" value="SUMF_dom"/>
</dbReference>
<dbReference type="InterPro" id="IPR042095">
    <property type="entry name" value="SUMF_sf"/>
</dbReference>
<dbReference type="Pfam" id="PF03781">
    <property type="entry name" value="FGE-sulfatase"/>
    <property type="match status" value="1"/>
</dbReference>
<evidence type="ECO:0000313" key="3">
    <source>
        <dbReference type="Proteomes" id="UP000760545"/>
    </source>
</evidence>
<organism evidence="2 3">
    <name type="scientific">Tamlana crocina</name>
    <dbReference type="NCBI Taxonomy" id="393006"/>
    <lineage>
        <taxon>Bacteria</taxon>
        <taxon>Pseudomonadati</taxon>
        <taxon>Bacteroidota</taxon>
        <taxon>Flavobacteriia</taxon>
        <taxon>Flavobacteriales</taxon>
        <taxon>Flavobacteriaceae</taxon>
        <taxon>Tamlana</taxon>
    </lineage>
</organism>
<feature type="non-terminal residue" evidence="2">
    <location>
        <position position="96"/>
    </location>
</feature>
<dbReference type="RefSeq" id="WP_167920547.1">
    <property type="nucleotide sequence ID" value="NZ_JAAVJS010000822.1"/>
</dbReference>
<evidence type="ECO:0000259" key="1">
    <source>
        <dbReference type="Pfam" id="PF03781"/>
    </source>
</evidence>
<reference evidence="2 3" key="1">
    <citation type="submission" date="2020-03" db="EMBL/GenBank/DDBJ databases">
        <title>Tamlana sp. nov, isolated from XXX.</title>
        <authorList>
            <person name="Cao W.R."/>
        </authorList>
    </citation>
    <scope>NUCLEOTIDE SEQUENCE [LARGE SCALE GENOMIC DNA]</scope>
    <source>
        <strain evidence="2 3">HST1-43</strain>
    </source>
</reference>
<dbReference type="PANTHER" id="PTHR23150:SF19">
    <property type="entry name" value="FORMYLGLYCINE-GENERATING ENZYME"/>
    <property type="match status" value="1"/>
</dbReference>
<keyword evidence="3" id="KW-1185">Reference proteome</keyword>
<proteinExistence type="predicted"/>
<dbReference type="Gene3D" id="3.90.1580.10">
    <property type="entry name" value="paralog of FGE (formylglycine-generating enzyme)"/>
    <property type="match status" value="1"/>
</dbReference>
<gene>
    <name evidence="2" type="ORF">HC176_19145</name>
</gene>
<name>A0ABX1DGZ8_9FLAO</name>
<dbReference type="SUPFAM" id="SSF56436">
    <property type="entry name" value="C-type lectin-like"/>
    <property type="match status" value="1"/>
</dbReference>
<dbReference type="InterPro" id="IPR016187">
    <property type="entry name" value="CTDL_fold"/>
</dbReference>
<dbReference type="EMBL" id="JAAVJS010000822">
    <property type="protein sequence ID" value="NJX17588.1"/>
    <property type="molecule type" value="Genomic_DNA"/>
</dbReference>
<dbReference type="InterPro" id="IPR051043">
    <property type="entry name" value="Sulfatase_Mod_Factor_Kinase"/>
</dbReference>
<dbReference type="PANTHER" id="PTHR23150">
    <property type="entry name" value="SULFATASE MODIFYING FACTOR 1, 2"/>
    <property type="match status" value="1"/>
</dbReference>
<sequence>MIYTFLILALFILGCREKEPEIAVVHDKPEEIKTPEGMVWIPGGEFSMGAVENDQMALDHEKPAHPVAVDGFFMDVTEVTNREFREFVEETGYVTV</sequence>
<accession>A0ABX1DGZ8</accession>
<feature type="domain" description="Sulfatase-modifying factor enzyme-like" evidence="1">
    <location>
        <begin position="36"/>
        <end position="95"/>
    </location>
</feature>
<evidence type="ECO:0000313" key="2">
    <source>
        <dbReference type="EMBL" id="NJX17588.1"/>
    </source>
</evidence>